<dbReference type="Pfam" id="PF02311">
    <property type="entry name" value="AraC_binding"/>
    <property type="match status" value="1"/>
</dbReference>
<dbReference type="Gene3D" id="1.10.10.60">
    <property type="entry name" value="Homeodomain-like"/>
    <property type="match status" value="2"/>
</dbReference>
<keyword evidence="3" id="KW-0804">Transcription</keyword>
<dbReference type="Pfam" id="PF12833">
    <property type="entry name" value="HTH_18"/>
    <property type="match status" value="1"/>
</dbReference>
<evidence type="ECO:0000256" key="1">
    <source>
        <dbReference type="ARBA" id="ARBA00023015"/>
    </source>
</evidence>
<dbReference type="InterPro" id="IPR018060">
    <property type="entry name" value="HTH_AraC"/>
</dbReference>
<dbReference type="InterPro" id="IPR009057">
    <property type="entry name" value="Homeodomain-like_sf"/>
</dbReference>
<reference evidence="5 6" key="1">
    <citation type="journal article" date="2015" name="Genome Announc.">
        <title>Expanding the biotechnology potential of lactobacilli through comparative genomics of 213 strains and associated genera.</title>
        <authorList>
            <person name="Sun Z."/>
            <person name="Harris H.M."/>
            <person name="McCann A."/>
            <person name="Guo C."/>
            <person name="Argimon S."/>
            <person name="Zhang W."/>
            <person name="Yang X."/>
            <person name="Jeffery I.B."/>
            <person name="Cooney J.C."/>
            <person name="Kagawa T.F."/>
            <person name="Liu W."/>
            <person name="Song Y."/>
            <person name="Salvetti E."/>
            <person name="Wrobel A."/>
            <person name="Rasinkangas P."/>
            <person name="Parkhill J."/>
            <person name="Rea M.C."/>
            <person name="O'Sullivan O."/>
            <person name="Ritari J."/>
            <person name="Douillard F.P."/>
            <person name="Paul Ross R."/>
            <person name="Yang R."/>
            <person name="Briner A.E."/>
            <person name="Felis G.E."/>
            <person name="de Vos W.M."/>
            <person name="Barrangou R."/>
            <person name="Klaenhammer T.R."/>
            <person name="Caufield P.W."/>
            <person name="Cui Y."/>
            <person name="Zhang H."/>
            <person name="O'Toole P.W."/>
        </authorList>
    </citation>
    <scope>NUCLEOTIDE SEQUENCE [LARGE SCALE GENOMIC DNA]</scope>
    <source>
        <strain evidence="5 6">DSM 6035</strain>
    </source>
</reference>
<dbReference type="CDD" id="cd06986">
    <property type="entry name" value="cupin_MmsR-like_N"/>
    <property type="match status" value="1"/>
</dbReference>
<dbReference type="PRINTS" id="PR00032">
    <property type="entry name" value="HTHARAC"/>
</dbReference>
<dbReference type="PROSITE" id="PS00041">
    <property type="entry name" value="HTH_ARAC_FAMILY_1"/>
    <property type="match status" value="1"/>
</dbReference>
<dbReference type="Proteomes" id="UP000051412">
    <property type="component" value="Unassembled WGS sequence"/>
</dbReference>
<dbReference type="EMBL" id="AZGM01000045">
    <property type="protein sequence ID" value="KRM28232.1"/>
    <property type="molecule type" value="Genomic_DNA"/>
</dbReference>
<dbReference type="GO" id="GO:0003700">
    <property type="term" value="F:DNA-binding transcription factor activity"/>
    <property type="evidence" value="ECO:0007669"/>
    <property type="project" value="InterPro"/>
</dbReference>
<dbReference type="InterPro" id="IPR003313">
    <property type="entry name" value="AraC-bd"/>
</dbReference>
<organism evidence="5 6">
    <name type="scientific">Limosilactobacillus panis DSM 6035</name>
    <dbReference type="NCBI Taxonomy" id="1423782"/>
    <lineage>
        <taxon>Bacteria</taxon>
        <taxon>Bacillati</taxon>
        <taxon>Bacillota</taxon>
        <taxon>Bacilli</taxon>
        <taxon>Lactobacillales</taxon>
        <taxon>Lactobacillaceae</taxon>
        <taxon>Limosilactobacillus</taxon>
    </lineage>
</organism>
<evidence type="ECO:0000313" key="6">
    <source>
        <dbReference type="Proteomes" id="UP000051412"/>
    </source>
</evidence>
<gene>
    <name evidence="5" type="ORF">FD32_GL001778</name>
</gene>
<name>A0A0R1XDT7_9LACO</name>
<evidence type="ECO:0000256" key="2">
    <source>
        <dbReference type="ARBA" id="ARBA00023125"/>
    </source>
</evidence>
<dbReference type="PATRIC" id="fig|1423782.4.peg.1851"/>
<dbReference type="PROSITE" id="PS01124">
    <property type="entry name" value="HTH_ARAC_FAMILY_2"/>
    <property type="match status" value="1"/>
</dbReference>
<dbReference type="AlphaFoldDB" id="A0A0R1XDT7"/>
<sequence>MIISFQVSADQVNTSKKLLMAASHGEFLYVSCETQHHLSGKGGKIGGRKGTADMEKATAFDFSPTNDSFLGITSLGRSDTLPGHHYGPAVRPYYLIHYILAGTGTFRVSDVEYHLHAGQGFLIEPNYQTYYVADKYTPWSYVWVGFTGKYADELVDQLGLSEDLPTFNNQYSYELVDCINHIMKLPPDKPENELLANSYLLRFLSFIARSKPINAPHTTLQKNQYVDQAIHYLSTHIATASTDQLARAVSLDRSYLSGLFKKTTGLTPSQYIRNFRITKARHLLESSQLTIDEIAQASGYEHANSFSRIFKRTYGLNPREYRKQAQGEHR</sequence>
<accession>A0A0R1XDT7</accession>
<keyword evidence="1" id="KW-0805">Transcription regulation</keyword>
<evidence type="ECO:0000259" key="4">
    <source>
        <dbReference type="PROSITE" id="PS01124"/>
    </source>
</evidence>
<dbReference type="SUPFAM" id="SSF51215">
    <property type="entry name" value="Regulatory protein AraC"/>
    <property type="match status" value="1"/>
</dbReference>
<dbReference type="Gene3D" id="2.60.120.280">
    <property type="entry name" value="Regulatory protein AraC"/>
    <property type="match status" value="1"/>
</dbReference>
<dbReference type="InterPro" id="IPR020449">
    <property type="entry name" value="Tscrpt_reg_AraC-type_HTH"/>
</dbReference>
<dbReference type="PANTHER" id="PTHR43280">
    <property type="entry name" value="ARAC-FAMILY TRANSCRIPTIONAL REGULATOR"/>
    <property type="match status" value="1"/>
</dbReference>
<dbReference type="InterPro" id="IPR018062">
    <property type="entry name" value="HTH_AraC-typ_CS"/>
</dbReference>
<dbReference type="InterPro" id="IPR037923">
    <property type="entry name" value="HTH-like"/>
</dbReference>
<dbReference type="PANTHER" id="PTHR43280:SF30">
    <property type="entry name" value="MMSAB OPERON REGULATORY PROTEIN"/>
    <property type="match status" value="1"/>
</dbReference>
<feature type="domain" description="HTH araC/xylS-type" evidence="4">
    <location>
        <begin position="227"/>
        <end position="324"/>
    </location>
</feature>
<dbReference type="SUPFAM" id="SSF46689">
    <property type="entry name" value="Homeodomain-like"/>
    <property type="match status" value="2"/>
</dbReference>
<comment type="caution">
    <text evidence="5">The sequence shown here is derived from an EMBL/GenBank/DDBJ whole genome shotgun (WGS) entry which is preliminary data.</text>
</comment>
<dbReference type="GO" id="GO:0043565">
    <property type="term" value="F:sequence-specific DNA binding"/>
    <property type="evidence" value="ECO:0007669"/>
    <property type="project" value="InterPro"/>
</dbReference>
<proteinExistence type="predicted"/>
<evidence type="ECO:0000256" key="3">
    <source>
        <dbReference type="ARBA" id="ARBA00023163"/>
    </source>
</evidence>
<protein>
    <submittedName>
        <fullName evidence="5">Transcriptional regulator</fullName>
    </submittedName>
</protein>
<keyword evidence="6" id="KW-1185">Reference proteome</keyword>
<dbReference type="STRING" id="1423782.FD32_GL001778"/>
<dbReference type="SMART" id="SM00342">
    <property type="entry name" value="HTH_ARAC"/>
    <property type="match status" value="1"/>
</dbReference>
<evidence type="ECO:0000313" key="5">
    <source>
        <dbReference type="EMBL" id="KRM28232.1"/>
    </source>
</evidence>
<keyword evidence="2" id="KW-0238">DNA-binding</keyword>